<feature type="chain" id="PRO_5038129145" evidence="1">
    <location>
        <begin position="24"/>
        <end position="201"/>
    </location>
</feature>
<dbReference type="NCBIfam" id="TIGR02595">
    <property type="entry name" value="PEP_CTERM"/>
    <property type="match status" value="1"/>
</dbReference>
<evidence type="ECO:0000256" key="1">
    <source>
        <dbReference type="SAM" id="SignalP"/>
    </source>
</evidence>
<feature type="domain" description="Ice-binding protein C-terminal" evidence="2">
    <location>
        <begin position="179"/>
        <end position="201"/>
    </location>
</feature>
<sequence>MKISKLLLGAVALAIAISSAAHGQTLTATLTEVSPGTTVYGTVDGNFYQDWVTGVTAFDKFDGFCVQPAEHLSYGETVVYDIQDASTLTNSAIVAKLIGGYLASDMSPAQASAVQWAIWEVLAETSGTYSLYDGNVMITSDTEIADLANNYLTNVDSYTPADLTYYTNDTIQNVVSWQTIPEPATLGLVALSGLVFLRRRR</sequence>
<accession>A0A934S4I5</accession>
<dbReference type="RefSeq" id="WP_200268212.1">
    <property type="nucleotide sequence ID" value="NZ_JAENIJ010000005.1"/>
</dbReference>
<dbReference type="AlphaFoldDB" id="A0A934S4I5"/>
<evidence type="ECO:0000259" key="2">
    <source>
        <dbReference type="Pfam" id="PF07589"/>
    </source>
</evidence>
<gene>
    <name evidence="3" type="ORF">JIN85_04995</name>
</gene>
<dbReference type="InterPro" id="IPR013424">
    <property type="entry name" value="Ice-binding_C"/>
</dbReference>
<proteinExistence type="predicted"/>
<dbReference type="Pfam" id="PF07589">
    <property type="entry name" value="PEP-CTERM"/>
    <property type="match status" value="1"/>
</dbReference>
<protein>
    <submittedName>
        <fullName evidence="3">PEP-CTERM sorting domain-containing protein</fullName>
    </submittedName>
</protein>
<dbReference type="EMBL" id="JAENIJ010000005">
    <property type="protein sequence ID" value="MBK1881758.1"/>
    <property type="molecule type" value="Genomic_DNA"/>
</dbReference>
<evidence type="ECO:0000313" key="4">
    <source>
        <dbReference type="Proteomes" id="UP000603141"/>
    </source>
</evidence>
<reference evidence="3" key="1">
    <citation type="submission" date="2021-01" db="EMBL/GenBank/DDBJ databases">
        <title>Modified the classification status of verrucomicrobia.</title>
        <authorList>
            <person name="Feng X."/>
        </authorList>
    </citation>
    <scope>NUCLEOTIDE SEQUENCE</scope>
    <source>
        <strain evidence="3">KCTC 22041</strain>
    </source>
</reference>
<organism evidence="3 4">
    <name type="scientific">Luteolibacter pohnpeiensis</name>
    <dbReference type="NCBI Taxonomy" id="454153"/>
    <lineage>
        <taxon>Bacteria</taxon>
        <taxon>Pseudomonadati</taxon>
        <taxon>Verrucomicrobiota</taxon>
        <taxon>Verrucomicrobiia</taxon>
        <taxon>Verrucomicrobiales</taxon>
        <taxon>Verrucomicrobiaceae</taxon>
        <taxon>Luteolibacter</taxon>
    </lineage>
</organism>
<feature type="signal peptide" evidence="1">
    <location>
        <begin position="1"/>
        <end position="23"/>
    </location>
</feature>
<keyword evidence="4" id="KW-1185">Reference proteome</keyword>
<evidence type="ECO:0000313" key="3">
    <source>
        <dbReference type="EMBL" id="MBK1881758.1"/>
    </source>
</evidence>
<comment type="caution">
    <text evidence="3">The sequence shown here is derived from an EMBL/GenBank/DDBJ whole genome shotgun (WGS) entry which is preliminary data.</text>
</comment>
<dbReference type="Proteomes" id="UP000603141">
    <property type="component" value="Unassembled WGS sequence"/>
</dbReference>
<keyword evidence="1" id="KW-0732">Signal</keyword>
<name>A0A934S4I5_9BACT</name>